<name>A0A2U3LBL2_9FIRM</name>
<gene>
    <name evidence="1" type="ORF">SBF1_4440003</name>
</gene>
<proteinExistence type="predicted"/>
<accession>A0A2U3LBL2</accession>
<dbReference type="OrthoDB" id="1805339at2"/>
<evidence type="ECO:0000313" key="1">
    <source>
        <dbReference type="EMBL" id="SPF49303.1"/>
    </source>
</evidence>
<dbReference type="Pfam" id="PF13753">
    <property type="entry name" value="SWM_repeat"/>
    <property type="match status" value="1"/>
</dbReference>
<sequence>MSFHIKRSILVLLLGAFMSLMSVLSIIPIANADTVAPVSIYTDQIGQEIFLNFETAMADPSGNQIQFTVNNGGVSDSVTSVALGNSSNQIVLFLTNPIPNTSTVTLSYSPGSVHVAEGGVLLQAFTAQAVTNSVLTNPSTMVGFDDSALETSYDATNAVLNYRYLNPVDYNKVQLAWYFPNGFFRPMVSDLNSFVKIYEKDTGALVILPNLMTQPNTPETYNGPLTAYDGKQINEQVVTDWYFWQIGGDAPLGLNLVSCTLKPSTTYVVEIDKGFIFNNGNATTTTYNFEFATTAPTSTNGETLTASHPTITGFTVVLSQALANLTASNFKLLDESGNPVTITGVTTPDSGATYMISAALSAGKTYTVTAYDTGYTFGAAQSVIVPAVPGGGSTAPSMITYQDASGNYVSVNYLQALSNSSMKKSLTIALAAVELANLPIFITADNGTVIDYMAAIDKSETYAQALTDSAVNHGTPPTATYQMNADGSVTPA</sequence>
<organism evidence="1 2">
    <name type="scientific">Candidatus Desulfosporosinus infrequens</name>
    <dbReference type="NCBI Taxonomy" id="2043169"/>
    <lineage>
        <taxon>Bacteria</taxon>
        <taxon>Bacillati</taxon>
        <taxon>Bacillota</taxon>
        <taxon>Clostridia</taxon>
        <taxon>Eubacteriales</taxon>
        <taxon>Desulfitobacteriaceae</taxon>
        <taxon>Desulfosporosinus</taxon>
    </lineage>
</organism>
<dbReference type="AlphaFoldDB" id="A0A2U3LBL2"/>
<reference evidence="2" key="1">
    <citation type="submission" date="2018-02" db="EMBL/GenBank/DDBJ databases">
        <authorList>
            <person name="Hausmann B."/>
        </authorList>
    </citation>
    <scope>NUCLEOTIDE SEQUENCE [LARGE SCALE GENOMIC DNA]</scope>
    <source>
        <strain evidence="2">Peat soil MAG SbF1</strain>
    </source>
</reference>
<dbReference type="EMBL" id="OMOF01000384">
    <property type="protein sequence ID" value="SPF49303.1"/>
    <property type="molecule type" value="Genomic_DNA"/>
</dbReference>
<evidence type="ECO:0000313" key="2">
    <source>
        <dbReference type="Proteomes" id="UP000238916"/>
    </source>
</evidence>
<dbReference type="Proteomes" id="UP000238916">
    <property type="component" value="Unassembled WGS sequence"/>
</dbReference>
<dbReference type="InterPro" id="IPR028059">
    <property type="entry name" value="SWM_rpt"/>
</dbReference>
<protein>
    <submittedName>
        <fullName evidence="1">Uncharacterized protein</fullName>
    </submittedName>
</protein>